<proteinExistence type="inferred from homology"/>
<keyword evidence="3 5" id="KW-0949">S-adenosyl-L-methionine</keyword>
<protein>
    <recommendedName>
        <fullName evidence="7">Cytosine-specific methyltransferase</fullName>
        <ecNumber evidence="7">2.1.1.37</ecNumber>
    </recommendedName>
</protein>
<dbReference type="SMART" id="SM00422">
    <property type="entry name" value="HTH_MERR"/>
    <property type="match status" value="1"/>
</dbReference>
<evidence type="ECO:0000256" key="6">
    <source>
        <dbReference type="RuleBase" id="RU000416"/>
    </source>
</evidence>
<dbReference type="InterPro" id="IPR029063">
    <property type="entry name" value="SAM-dependent_MTases_sf"/>
</dbReference>
<dbReference type="GO" id="GO:0006355">
    <property type="term" value="P:regulation of DNA-templated transcription"/>
    <property type="evidence" value="ECO:0007669"/>
    <property type="project" value="InterPro"/>
</dbReference>
<evidence type="ECO:0000256" key="5">
    <source>
        <dbReference type="PROSITE-ProRule" id="PRU01016"/>
    </source>
</evidence>
<dbReference type="InterPro" id="IPR018117">
    <property type="entry name" value="C5_DNA_meth_AS"/>
</dbReference>
<dbReference type="SUPFAM" id="SSF53335">
    <property type="entry name" value="S-adenosyl-L-methionine-dependent methyltransferases"/>
    <property type="match status" value="1"/>
</dbReference>
<dbReference type="PANTHER" id="PTHR10629">
    <property type="entry name" value="CYTOSINE-SPECIFIC METHYLTRANSFERASE"/>
    <property type="match status" value="1"/>
</dbReference>
<evidence type="ECO:0000313" key="8">
    <source>
        <dbReference type="EMBL" id="QNH95347.1"/>
    </source>
</evidence>
<dbReference type="PROSITE" id="PS50937">
    <property type="entry name" value="HTH_MERR_2"/>
    <property type="match status" value="1"/>
</dbReference>
<evidence type="ECO:0000256" key="2">
    <source>
        <dbReference type="ARBA" id="ARBA00022679"/>
    </source>
</evidence>
<dbReference type="Proteomes" id="UP000515275">
    <property type="component" value="Chromosome"/>
</dbReference>
<dbReference type="Pfam" id="PF00376">
    <property type="entry name" value="MerR"/>
    <property type="match status" value="1"/>
</dbReference>
<dbReference type="PROSITE" id="PS51679">
    <property type="entry name" value="SAM_MT_C5"/>
    <property type="match status" value="1"/>
</dbReference>
<dbReference type="GO" id="GO:0003677">
    <property type="term" value="F:DNA binding"/>
    <property type="evidence" value="ECO:0007669"/>
    <property type="project" value="InterPro"/>
</dbReference>
<dbReference type="GO" id="GO:0032259">
    <property type="term" value="P:methylation"/>
    <property type="evidence" value="ECO:0007669"/>
    <property type="project" value="UniProtKB-KW"/>
</dbReference>
<name>A0A7G7YLH7_9CORY</name>
<dbReference type="EC" id="2.1.1.37" evidence="7"/>
<gene>
    <name evidence="8" type="primary">dcm</name>
    <name evidence="8" type="ORF">GP473_00300</name>
</gene>
<comment type="similarity">
    <text evidence="5 6">Belongs to the class I-like SAM-binding methyltransferase superfamily. C5-methyltransferase family.</text>
</comment>
<dbReference type="PRINTS" id="PR00105">
    <property type="entry name" value="C5METTRFRASE"/>
</dbReference>
<dbReference type="REBASE" id="441050">
    <property type="entry name" value="M.Csp3710ORF300P"/>
</dbReference>
<evidence type="ECO:0000256" key="7">
    <source>
        <dbReference type="RuleBase" id="RU000417"/>
    </source>
</evidence>
<dbReference type="InterPro" id="IPR031303">
    <property type="entry name" value="C5_meth_CS"/>
</dbReference>
<dbReference type="NCBIfam" id="TIGR00675">
    <property type="entry name" value="dcm"/>
    <property type="match status" value="1"/>
</dbReference>
<dbReference type="CDD" id="cd00315">
    <property type="entry name" value="Cyt_C5_DNA_methylase"/>
    <property type="match status" value="1"/>
</dbReference>
<dbReference type="GO" id="GO:0009307">
    <property type="term" value="P:DNA restriction-modification system"/>
    <property type="evidence" value="ECO:0007669"/>
    <property type="project" value="UniProtKB-KW"/>
</dbReference>
<dbReference type="Gene3D" id="3.90.120.10">
    <property type="entry name" value="DNA Methylase, subunit A, domain 2"/>
    <property type="match status" value="1"/>
</dbReference>
<accession>A0A7G7YLH7</accession>
<sequence length="415" mass="47133">MVKLQISEAAEKLDVSVDTIRRWEKKGLIKSQRNSANYREFDFEEINRLYRKLNGEPSGYRYTILKNPVSKFTAVDLFAGAGGTALGLENAGFRHLAVNEIDKWAADTLRVNRPHWNVIEGDIHEISFPDLEGKVNLVEGGFPCQAFSYAGNKLGFADTRGTLFHEFARIVSELRPEIAMGENVRGLVNHDGGRTLKTMLKQLQDIGYRVAYKMIRAQYLDVPQKRERLIIIAVRNDLDYPILFPKEKDYTVSLKDSISDVPEGPGMVYNEWKFKIMDKVPEGGNWRDLKDEDQRAYMKASYYLGGGKTGLARRLSWDEPSLTLTCNPAQKQTERCHPSKTRPLNVREYARIQSFPDEWTFQGSVSQQYKQIGNAVPVNLAFHVGTGLRAMLEGKTLDTHEEQKAVPALQEADLI</sequence>
<keyword evidence="2 5" id="KW-0808">Transferase</keyword>
<dbReference type="Gene3D" id="3.40.50.150">
    <property type="entry name" value="Vaccinia Virus protein VP39"/>
    <property type="match status" value="1"/>
</dbReference>
<dbReference type="Pfam" id="PF00145">
    <property type="entry name" value="DNA_methylase"/>
    <property type="match status" value="1"/>
</dbReference>
<feature type="active site" evidence="5">
    <location>
        <position position="144"/>
    </location>
</feature>
<dbReference type="InterPro" id="IPR000551">
    <property type="entry name" value="MerR-type_HTH_dom"/>
</dbReference>
<reference evidence="8 9" key="1">
    <citation type="submission" date="2019-12" db="EMBL/GenBank/DDBJ databases">
        <title>Corynebacterium sp. nov., isolated from feces of the Anser Albifrons in China.</title>
        <authorList>
            <person name="Liu Q."/>
        </authorList>
    </citation>
    <scope>NUCLEOTIDE SEQUENCE [LARGE SCALE GENOMIC DNA]</scope>
    <source>
        <strain evidence="8 9">23H37-10</strain>
    </source>
</reference>
<evidence type="ECO:0000256" key="1">
    <source>
        <dbReference type="ARBA" id="ARBA00022603"/>
    </source>
</evidence>
<dbReference type="AlphaFoldDB" id="A0A7G7YLH7"/>
<dbReference type="CDD" id="cd00592">
    <property type="entry name" value="HTH_MerR-like"/>
    <property type="match status" value="1"/>
</dbReference>
<keyword evidence="1 5" id="KW-0489">Methyltransferase</keyword>
<comment type="catalytic activity">
    <reaction evidence="7">
        <text>a 2'-deoxycytidine in DNA + S-adenosyl-L-methionine = a 5-methyl-2'-deoxycytidine in DNA + S-adenosyl-L-homocysteine + H(+)</text>
        <dbReference type="Rhea" id="RHEA:13681"/>
        <dbReference type="Rhea" id="RHEA-COMP:11369"/>
        <dbReference type="Rhea" id="RHEA-COMP:11370"/>
        <dbReference type="ChEBI" id="CHEBI:15378"/>
        <dbReference type="ChEBI" id="CHEBI:57856"/>
        <dbReference type="ChEBI" id="CHEBI:59789"/>
        <dbReference type="ChEBI" id="CHEBI:85452"/>
        <dbReference type="ChEBI" id="CHEBI:85454"/>
        <dbReference type="EC" id="2.1.1.37"/>
    </reaction>
</comment>
<keyword evidence="4" id="KW-0680">Restriction system</keyword>
<dbReference type="InterPro" id="IPR001525">
    <property type="entry name" value="C5_MeTfrase"/>
</dbReference>
<dbReference type="GO" id="GO:0044027">
    <property type="term" value="P:negative regulation of gene expression via chromosomal CpG island methylation"/>
    <property type="evidence" value="ECO:0007669"/>
    <property type="project" value="TreeGrafter"/>
</dbReference>
<evidence type="ECO:0000256" key="4">
    <source>
        <dbReference type="ARBA" id="ARBA00022747"/>
    </source>
</evidence>
<dbReference type="PROSITE" id="PS00095">
    <property type="entry name" value="C5_MTASE_2"/>
    <property type="match status" value="1"/>
</dbReference>
<evidence type="ECO:0000313" key="9">
    <source>
        <dbReference type="Proteomes" id="UP000515275"/>
    </source>
</evidence>
<dbReference type="SUPFAM" id="SSF46955">
    <property type="entry name" value="Putative DNA-binding domain"/>
    <property type="match status" value="1"/>
</dbReference>
<organism evidence="8 9">
    <name type="scientific">Corynebacterium anserum</name>
    <dbReference type="NCBI Taxonomy" id="2684406"/>
    <lineage>
        <taxon>Bacteria</taxon>
        <taxon>Bacillati</taxon>
        <taxon>Actinomycetota</taxon>
        <taxon>Actinomycetes</taxon>
        <taxon>Mycobacteriales</taxon>
        <taxon>Corynebacteriaceae</taxon>
        <taxon>Corynebacterium</taxon>
    </lineage>
</organism>
<dbReference type="PROSITE" id="PS00094">
    <property type="entry name" value="C5_MTASE_1"/>
    <property type="match status" value="1"/>
</dbReference>
<dbReference type="PANTHER" id="PTHR10629:SF52">
    <property type="entry name" value="DNA (CYTOSINE-5)-METHYLTRANSFERASE 1"/>
    <property type="match status" value="1"/>
</dbReference>
<dbReference type="Gene3D" id="1.10.1660.10">
    <property type="match status" value="1"/>
</dbReference>
<dbReference type="InterPro" id="IPR050390">
    <property type="entry name" value="C5-Methyltransferase"/>
</dbReference>
<evidence type="ECO:0000256" key="3">
    <source>
        <dbReference type="ARBA" id="ARBA00022691"/>
    </source>
</evidence>
<dbReference type="PROSITE" id="PS00552">
    <property type="entry name" value="HTH_MERR_1"/>
    <property type="match status" value="1"/>
</dbReference>
<keyword evidence="9" id="KW-1185">Reference proteome</keyword>
<dbReference type="KEGG" id="cans:GP473_00300"/>
<dbReference type="GO" id="GO:0003886">
    <property type="term" value="F:DNA (cytosine-5-)-methyltransferase activity"/>
    <property type="evidence" value="ECO:0007669"/>
    <property type="project" value="UniProtKB-EC"/>
</dbReference>
<dbReference type="EMBL" id="CP046883">
    <property type="protein sequence ID" value="QNH95347.1"/>
    <property type="molecule type" value="Genomic_DNA"/>
</dbReference>
<dbReference type="RefSeq" id="WP_185770624.1">
    <property type="nucleotide sequence ID" value="NZ_CP046883.1"/>
</dbReference>
<dbReference type="InterPro" id="IPR009061">
    <property type="entry name" value="DNA-bd_dom_put_sf"/>
</dbReference>